<evidence type="ECO:0008006" key="5">
    <source>
        <dbReference type="Google" id="ProtNLM"/>
    </source>
</evidence>
<evidence type="ECO:0000313" key="3">
    <source>
        <dbReference type="EMBL" id="TXD96148.1"/>
    </source>
</evidence>
<comment type="caution">
    <text evidence="3">The sequence shown here is derived from an EMBL/GenBank/DDBJ whole genome shotgun (WGS) entry which is preliminary data.</text>
</comment>
<accession>A0A5C6ZZ86</accession>
<feature type="coiled-coil region" evidence="1">
    <location>
        <begin position="18"/>
        <end position="59"/>
    </location>
</feature>
<gene>
    <name evidence="3" type="ORF">ES754_10955</name>
</gene>
<sequence>MKLKLLALAGIMAASMGLTACDSNKENAQEDVVDAQEDVVDAQDDVVDAQADVVEAQNEAALADDTQTTTVTTTDVNAEVPMDGAAVDGTDMDMATNTDAANAADDVVVVEEPAQ</sequence>
<dbReference type="AlphaFoldDB" id="A0A5C6ZZ86"/>
<keyword evidence="4" id="KW-1185">Reference proteome</keyword>
<protein>
    <recommendedName>
        <fullName evidence="5">Lipoprotein</fullName>
    </recommendedName>
</protein>
<feature type="chain" id="PRO_5022796552" description="Lipoprotein" evidence="2">
    <location>
        <begin position="21"/>
        <end position="115"/>
    </location>
</feature>
<evidence type="ECO:0000313" key="4">
    <source>
        <dbReference type="Proteomes" id="UP000321903"/>
    </source>
</evidence>
<dbReference type="PROSITE" id="PS51257">
    <property type="entry name" value="PROKAR_LIPOPROTEIN"/>
    <property type="match status" value="1"/>
</dbReference>
<keyword evidence="1" id="KW-0175">Coiled coil</keyword>
<evidence type="ECO:0000256" key="1">
    <source>
        <dbReference type="SAM" id="Coils"/>
    </source>
</evidence>
<keyword evidence="2" id="KW-0732">Signal</keyword>
<name>A0A5C6ZZ86_9GAMM</name>
<feature type="signal peptide" evidence="2">
    <location>
        <begin position="1"/>
        <end position="20"/>
    </location>
</feature>
<dbReference type="RefSeq" id="WP_147224246.1">
    <property type="nucleotide sequence ID" value="NZ_CAJGYY010000001.1"/>
</dbReference>
<dbReference type="Proteomes" id="UP000321903">
    <property type="component" value="Unassembled WGS sequence"/>
</dbReference>
<dbReference type="EMBL" id="VORZ01000004">
    <property type="protein sequence ID" value="TXD96148.1"/>
    <property type="molecule type" value="Genomic_DNA"/>
</dbReference>
<evidence type="ECO:0000256" key="2">
    <source>
        <dbReference type="SAM" id="SignalP"/>
    </source>
</evidence>
<proteinExistence type="predicted"/>
<organism evidence="3 4">
    <name type="scientific">Psychrobacter frigidicola</name>
    <dbReference type="NCBI Taxonomy" id="45611"/>
    <lineage>
        <taxon>Bacteria</taxon>
        <taxon>Pseudomonadati</taxon>
        <taxon>Pseudomonadota</taxon>
        <taxon>Gammaproteobacteria</taxon>
        <taxon>Moraxellales</taxon>
        <taxon>Moraxellaceae</taxon>
        <taxon>Psychrobacter</taxon>
    </lineage>
</organism>
<reference evidence="3 4" key="1">
    <citation type="submission" date="2019-08" db="EMBL/GenBank/DDBJ databases">
        <title>Genome sequence of Psychrobacter frigidicola ACAM304 (type strain).</title>
        <authorList>
            <person name="Bowman J.P."/>
        </authorList>
    </citation>
    <scope>NUCLEOTIDE SEQUENCE [LARGE SCALE GENOMIC DNA]</scope>
    <source>
        <strain evidence="3 4">ACAM 304</strain>
    </source>
</reference>